<gene>
    <name evidence="3" type="ORF">KUTeg_011084</name>
</gene>
<comment type="caution">
    <text evidence="3">The sequence shown here is derived from an EMBL/GenBank/DDBJ whole genome shotgun (WGS) entry which is preliminary data.</text>
</comment>
<evidence type="ECO:0000259" key="1">
    <source>
        <dbReference type="Pfam" id="PF00551"/>
    </source>
</evidence>
<sequence>MKLLCQISKSGIINIHGSLLPRWRGAAPIAHAIYNRDKVTGITIMKIKPKHFDIGEILMKREIPIPEHVTALELGHIMAPIGADMVIETLSDLVNLENKAVEQPSEGATRAPKIKESMGCVDFENQGCDDVYRQYRAFCDKVSMIAAFGELEVKFLDMKLCDLDTDFYSLIQTHFGISDKDLPAGSIFCYKLKKLLMVKCKDGWVGFGKIIVRSKSGWTELRPADFNVYLKNDKHKIFTVHQLSKLK</sequence>
<evidence type="ECO:0000313" key="4">
    <source>
        <dbReference type="Proteomes" id="UP001217089"/>
    </source>
</evidence>
<keyword evidence="4" id="KW-1185">Reference proteome</keyword>
<evidence type="ECO:0000313" key="3">
    <source>
        <dbReference type="EMBL" id="KAJ8311729.1"/>
    </source>
</evidence>
<proteinExistence type="predicted"/>
<dbReference type="Proteomes" id="UP001217089">
    <property type="component" value="Unassembled WGS sequence"/>
</dbReference>
<evidence type="ECO:0008006" key="5">
    <source>
        <dbReference type="Google" id="ProtNLM"/>
    </source>
</evidence>
<reference evidence="3 4" key="1">
    <citation type="submission" date="2022-12" db="EMBL/GenBank/DDBJ databases">
        <title>Chromosome-level genome of Tegillarca granosa.</title>
        <authorList>
            <person name="Kim J."/>
        </authorList>
    </citation>
    <scope>NUCLEOTIDE SEQUENCE [LARGE SCALE GENOMIC DNA]</scope>
    <source>
        <strain evidence="3">Teg-2019</strain>
        <tissue evidence="3">Adductor muscle</tissue>
    </source>
</reference>
<dbReference type="Gene3D" id="3.40.50.12230">
    <property type="match status" value="1"/>
</dbReference>
<feature type="domain" description="Formyl transferase N-terminal" evidence="1">
    <location>
        <begin position="6"/>
        <end position="78"/>
    </location>
</feature>
<protein>
    <recommendedName>
        <fullName evidence="5">Methionyl-tRNA formyltransferase</fullName>
    </recommendedName>
</protein>
<accession>A0ABQ9F322</accession>
<feature type="domain" description="Formyl transferase C-terminal" evidence="2">
    <location>
        <begin position="113"/>
        <end position="212"/>
    </location>
</feature>
<evidence type="ECO:0000259" key="2">
    <source>
        <dbReference type="Pfam" id="PF02911"/>
    </source>
</evidence>
<dbReference type="InterPro" id="IPR005793">
    <property type="entry name" value="Formyl_trans_C"/>
</dbReference>
<dbReference type="InterPro" id="IPR002376">
    <property type="entry name" value="Formyl_transf_N"/>
</dbReference>
<dbReference type="Pfam" id="PF00551">
    <property type="entry name" value="Formyl_trans_N"/>
    <property type="match status" value="1"/>
</dbReference>
<dbReference type="SUPFAM" id="SSF53328">
    <property type="entry name" value="Formyltransferase"/>
    <property type="match status" value="1"/>
</dbReference>
<dbReference type="EMBL" id="JARBDR010000496">
    <property type="protein sequence ID" value="KAJ8311729.1"/>
    <property type="molecule type" value="Genomic_DNA"/>
</dbReference>
<organism evidence="3 4">
    <name type="scientific">Tegillarca granosa</name>
    <name type="common">Malaysian cockle</name>
    <name type="synonym">Anadara granosa</name>
    <dbReference type="NCBI Taxonomy" id="220873"/>
    <lineage>
        <taxon>Eukaryota</taxon>
        <taxon>Metazoa</taxon>
        <taxon>Spiralia</taxon>
        <taxon>Lophotrochozoa</taxon>
        <taxon>Mollusca</taxon>
        <taxon>Bivalvia</taxon>
        <taxon>Autobranchia</taxon>
        <taxon>Pteriomorphia</taxon>
        <taxon>Arcoida</taxon>
        <taxon>Arcoidea</taxon>
        <taxon>Arcidae</taxon>
        <taxon>Tegillarca</taxon>
    </lineage>
</organism>
<dbReference type="InterPro" id="IPR036477">
    <property type="entry name" value="Formyl_transf_N_sf"/>
</dbReference>
<name>A0ABQ9F322_TEGGR</name>
<dbReference type="Pfam" id="PF02911">
    <property type="entry name" value="Formyl_trans_C"/>
    <property type="match status" value="1"/>
</dbReference>
<dbReference type="PANTHER" id="PTHR11138">
    <property type="entry name" value="METHIONYL-TRNA FORMYLTRANSFERASE"/>
    <property type="match status" value="1"/>
</dbReference>
<dbReference type="PANTHER" id="PTHR11138:SF5">
    <property type="entry name" value="METHIONYL-TRNA FORMYLTRANSFERASE, MITOCHONDRIAL"/>
    <property type="match status" value="1"/>
</dbReference>